<organism evidence="4 5">
    <name type="scientific">Pollutimonas nitritireducens</name>
    <dbReference type="NCBI Taxonomy" id="2045209"/>
    <lineage>
        <taxon>Bacteria</taxon>
        <taxon>Pseudomonadati</taxon>
        <taxon>Pseudomonadota</taxon>
        <taxon>Betaproteobacteria</taxon>
        <taxon>Burkholderiales</taxon>
        <taxon>Alcaligenaceae</taxon>
        <taxon>Pollutimonas</taxon>
    </lineage>
</organism>
<evidence type="ECO:0000313" key="5">
    <source>
        <dbReference type="Proteomes" id="UP000234328"/>
    </source>
</evidence>
<dbReference type="Proteomes" id="UP000234328">
    <property type="component" value="Unassembled WGS sequence"/>
</dbReference>
<comment type="caution">
    <text evidence="4">The sequence shown here is derived from an EMBL/GenBank/DDBJ whole genome shotgun (WGS) entry which is preliminary data.</text>
</comment>
<dbReference type="PANTHER" id="PTHR10545">
    <property type="entry name" value="DIAMINE N-ACETYLTRANSFERASE"/>
    <property type="match status" value="1"/>
</dbReference>
<dbReference type="PROSITE" id="PS51186">
    <property type="entry name" value="GNAT"/>
    <property type="match status" value="1"/>
</dbReference>
<evidence type="ECO:0000256" key="2">
    <source>
        <dbReference type="ARBA" id="ARBA00023315"/>
    </source>
</evidence>
<evidence type="ECO:0000259" key="3">
    <source>
        <dbReference type="PROSITE" id="PS51186"/>
    </source>
</evidence>
<dbReference type="Gene3D" id="3.40.630.30">
    <property type="match status" value="1"/>
</dbReference>
<dbReference type="OrthoDB" id="9805924at2"/>
<protein>
    <submittedName>
        <fullName evidence="4">GNAT family N-acetyltransferase</fullName>
    </submittedName>
</protein>
<dbReference type="InterPro" id="IPR016181">
    <property type="entry name" value="Acyl_CoA_acyltransferase"/>
</dbReference>
<dbReference type="RefSeq" id="WP_102070858.1">
    <property type="nucleotide sequence ID" value="NZ_PDNV01000009.1"/>
</dbReference>
<dbReference type="PANTHER" id="PTHR10545:SF42">
    <property type="entry name" value="ACETYLTRANSFERASE"/>
    <property type="match status" value="1"/>
</dbReference>
<name>A0A2N4UDL2_9BURK</name>
<keyword evidence="2" id="KW-0012">Acyltransferase</keyword>
<dbReference type="AlphaFoldDB" id="A0A2N4UDL2"/>
<accession>A0A2N4UDL2</accession>
<evidence type="ECO:0000313" key="4">
    <source>
        <dbReference type="EMBL" id="PLC53115.1"/>
    </source>
</evidence>
<dbReference type="SUPFAM" id="SSF55729">
    <property type="entry name" value="Acyl-CoA N-acyltransferases (Nat)"/>
    <property type="match status" value="1"/>
</dbReference>
<keyword evidence="5" id="KW-1185">Reference proteome</keyword>
<gene>
    <name evidence="4" type="ORF">CR155_15065</name>
</gene>
<keyword evidence="1 4" id="KW-0808">Transferase</keyword>
<sequence length="158" mass="17788">MSDDPATTGLLIRTIQPADFEGWLPLWDGYNAFYGRIGATALAQEITKKTWERFFNPGEPVFALVAEDDGTIVGLAHYLFHRSTTRLGHVCYLQDLFTSPTQRNRGIGKALINEVYKQATQAQSSRVYWQTQASNEIGRALYDKVATHSGFLVYSHEL</sequence>
<feature type="domain" description="N-acetyltransferase" evidence="3">
    <location>
        <begin position="10"/>
        <end position="158"/>
    </location>
</feature>
<dbReference type="Pfam" id="PF00583">
    <property type="entry name" value="Acetyltransf_1"/>
    <property type="match status" value="1"/>
</dbReference>
<dbReference type="GO" id="GO:0008080">
    <property type="term" value="F:N-acetyltransferase activity"/>
    <property type="evidence" value="ECO:0007669"/>
    <property type="project" value="TreeGrafter"/>
</dbReference>
<proteinExistence type="predicted"/>
<dbReference type="InterPro" id="IPR051016">
    <property type="entry name" value="Diverse_Substrate_AcTransf"/>
</dbReference>
<reference evidence="4 5" key="1">
    <citation type="submission" date="2017-10" db="EMBL/GenBank/DDBJ databases">
        <title>Two draft genome sequences of Pusillimonas sp. strains isolated from a nitrate- and radionuclide-contaminated groundwater in Russia.</title>
        <authorList>
            <person name="Grouzdev D.S."/>
            <person name="Tourova T.P."/>
            <person name="Goeva M.A."/>
            <person name="Babich T.L."/>
            <person name="Sokolova D.S."/>
            <person name="Abdullin R."/>
            <person name="Poltaraus A.B."/>
            <person name="Toshchakov S.V."/>
            <person name="Nazina T.N."/>
        </authorList>
    </citation>
    <scope>NUCLEOTIDE SEQUENCE [LARGE SCALE GENOMIC DNA]</scope>
    <source>
        <strain evidence="4 5">JR1/69-2-13</strain>
    </source>
</reference>
<dbReference type="EMBL" id="PDNV01000009">
    <property type="protein sequence ID" value="PLC53115.1"/>
    <property type="molecule type" value="Genomic_DNA"/>
</dbReference>
<dbReference type="InterPro" id="IPR000182">
    <property type="entry name" value="GNAT_dom"/>
</dbReference>
<dbReference type="CDD" id="cd04301">
    <property type="entry name" value="NAT_SF"/>
    <property type="match status" value="1"/>
</dbReference>
<evidence type="ECO:0000256" key="1">
    <source>
        <dbReference type="ARBA" id="ARBA00022679"/>
    </source>
</evidence>